<dbReference type="SUPFAM" id="SSF50199">
    <property type="entry name" value="Staphylococcal nuclease"/>
    <property type="match status" value="1"/>
</dbReference>
<dbReference type="Pfam" id="PF00565">
    <property type="entry name" value="SNase"/>
    <property type="match status" value="1"/>
</dbReference>
<dbReference type="RefSeq" id="WP_074895493.1">
    <property type="nucleotide sequence ID" value="NZ_CP031252.1"/>
</dbReference>
<dbReference type="Proteomes" id="UP000254927">
    <property type="component" value="Unassembled WGS sequence"/>
</dbReference>
<accession>A0A378TYM3</accession>
<dbReference type="GeneID" id="93352490"/>
<gene>
    <name evidence="3" type="primary">nucH</name>
    <name evidence="3" type="ORF">NCTC10660_01505</name>
</gene>
<evidence type="ECO:0000259" key="2">
    <source>
        <dbReference type="PROSITE" id="PS50830"/>
    </source>
</evidence>
<dbReference type="InterPro" id="IPR002071">
    <property type="entry name" value="Thermonucl_AS"/>
</dbReference>
<dbReference type="EMBL" id="UGQW01000002">
    <property type="protein sequence ID" value="STZ68006.1"/>
    <property type="molecule type" value="Genomic_DNA"/>
</dbReference>
<evidence type="ECO:0000313" key="4">
    <source>
        <dbReference type="Proteomes" id="UP000254927"/>
    </source>
</evidence>
<evidence type="ECO:0000313" key="3">
    <source>
        <dbReference type="EMBL" id="STZ68006.1"/>
    </source>
</evidence>
<dbReference type="PANTHER" id="PTHR12302:SF26">
    <property type="entry name" value="BLR1266 PROTEIN"/>
    <property type="match status" value="1"/>
</dbReference>
<feature type="domain" description="TNase-like" evidence="2">
    <location>
        <begin position="51"/>
        <end position="179"/>
    </location>
</feature>
<dbReference type="InterPro" id="IPR035437">
    <property type="entry name" value="SNase_OB-fold_sf"/>
</dbReference>
<name>A0A378TYM3_NEIEL</name>
<dbReference type="SMART" id="SM00318">
    <property type="entry name" value="SNc"/>
    <property type="match status" value="1"/>
</dbReference>
<reference evidence="3 4" key="1">
    <citation type="submission" date="2018-06" db="EMBL/GenBank/DDBJ databases">
        <authorList>
            <consortium name="Pathogen Informatics"/>
            <person name="Doyle S."/>
        </authorList>
    </citation>
    <scope>NUCLEOTIDE SEQUENCE [LARGE SCALE GENOMIC DNA]</scope>
    <source>
        <strain evidence="3 4">NCTC10660</strain>
    </source>
</reference>
<dbReference type="AlphaFoldDB" id="A0A378TYM3"/>
<protein>
    <submittedName>
        <fullName evidence="3">Nuclease</fullName>
        <ecNumber evidence="3">3.1.31.1</ecNumber>
    </submittedName>
</protein>
<dbReference type="GO" id="GO:0003676">
    <property type="term" value="F:nucleic acid binding"/>
    <property type="evidence" value="ECO:0007669"/>
    <property type="project" value="InterPro"/>
</dbReference>
<dbReference type="PROSITE" id="PS50830">
    <property type="entry name" value="TNASE_3"/>
    <property type="match status" value="1"/>
</dbReference>
<organism evidence="3 4">
    <name type="scientific">Neisseria elongata</name>
    <dbReference type="NCBI Taxonomy" id="495"/>
    <lineage>
        <taxon>Bacteria</taxon>
        <taxon>Pseudomonadati</taxon>
        <taxon>Pseudomonadota</taxon>
        <taxon>Betaproteobacteria</taxon>
        <taxon>Neisseriales</taxon>
        <taxon>Neisseriaceae</taxon>
        <taxon>Neisseria</taxon>
    </lineage>
</organism>
<dbReference type="PANTHER" id="PTHR12302">
    <property type="entry name" value="EBNA2 BINDING PROTEIN P100"/>
    <property type="match status" value="1"/>
</dbReference>
<dbReference type="InterPro" id="IPR016071">
    <property type="entry name" value="Staphylococal_nuclease_OB-fold"/>
</dbReference>
<feature type="region of interest" description="Disordered" evidence="1">
    <location>
        <begin position="29"/>
        <end position="63"/>
    </location>
</feature>
<proteinExistence type="predicted"/>
<dbReference type="Gene3D" id="2.40.50.90">
    <property type="match status" value="1"/>
</dbReference>
<evidence type="ECO:0000256" key="1">
    <source>
        <dbReference type="SAM" id="MobiDB-lite"/>
    </source>
</evidence>
<dbReference type="PROSITE" id="PS01123">
    <property type="entry name" value="TNASE_1"/>
    <property type="match status" value="1"/>
</dbReference>
<keyword evidence="3" id="KW-0378">Hydrolase</keyword>
<dbReference type="GO" id="GO:1990599">
    <property type="term" value="F:3' overhang single-stranded DNA endodeoxyribonuclease activity"/>
    <property type="evidence" value="ECO:0007669"/>
    <property type="project" value="UniProtKB-EC"/>
</dbReference>
<sequence length="198" mass="22072">MPDWKIPALCLVAALAFIEPSDILSRLKTPPAAETIRGRSSTSSRPAPQGTHYRGRVTSVHDGDTVRITDTDGRRHKVRLAYIDAPEIGQAHGIESRDRLRRILSDETVDVQVTDTDRYGREVAYLFSDGLDINLSQIENGAAWHYTSIAKKQQPKADFAAYAAAEAYARAGHTGLWAKREPLAPWLFRKQQHTAQPQ</sequence>
<dbReference type="EC" id="3.1.31.1" evidence="3"/>